<evidence type="ECO:0000256" key="1">
    <source>
        <dbReference type="SAM" id="SignalP"/>
    </source>
</evidence>
<dbReference type="AlphaFoldDB" id="A0AAE4VKX0"/>
<comment type="caution">
    <text evidence="2">The sequence shown here is derived from an EMBL/GenBank/DDBJ whole genome shotgun (WGS) entry which is preliminary data.</text>
</comment>
<evidence type="ECO:0000313" key="3">
    <source>
        <dbReference type="Proteomes" id="UP001186041"/>
    </source>
</evidence>
<organism evidence="2 3">
    <name type="scientific">Mycolicibacterium fortuitum</name>
    <name type="common">Mycobacterium fortuitum</name>
    <dbReference type="NCBI Taxonomy" id="1766"/>
    <lineage>
        <taxon>Bacteria</taxon>
        <taxon>Bacillati</taxon>
        <taxon>Actinomycetota</taxon>
        <taxon>Actinomycetes</taxon>
        <taxon>Mycobacteriales</taxon>
        <taxon>Mycobacteriaceae</taxon>
        <taxon>Mycolicibacterium</taxon>
    </lineage>
</organism>
<accession>A0AAE4VKX0</accession>
<evidence type="ECO:0000313" key="2">
    <source>
        <dbReference type="EMBL" id="MDV7295492.1"/>
    </source>
</evidence>
<proteinExistence type="predicted"/>
<dbReference type="EMBL" id="JAWLVV010000075">
    <property type="protein sequence ID" value="MDV7295492.1"/>
    <property type="molecule type" value="Genomic_DNA"/>
</dbReference>
<feature type="signal peptide" evidence="1">
    <location>
        <begin position="1"/>
        <end position="29"/>
    </location>
</feature>
<keyword evidence="1" id="KW-0732">Signal</keyword>
<reference evidence="2" key="1">
    <citation type="submission" date="2023-10" db="EMBL/GenBank/DDBJ databases">
        <title>Mycolicibacterium fortuitum clinical isolates causing pulmonary infections in humans.</title>
        <authorList>
            <person name="Mejia-Ponce P.M."/>
            <person name="Zenteno-Cuevas R."/>
            <person name="Licona-Cassani C."/>
        </authorList>
    </citation>
    <scope>NUCLEOTIDE SEQUENCE</scope>
    <source>
        <strain evidence="2">M8</strain>
    </source>
</reference>
<name>A0AAE4VKX0_MYCFO</name>
<feature type="non-terminal residue" evidence="2">
    <location>
        <position position="66"/>
    </location>
</feature>
<dbReference type="Proteomes" id="UP001186041">
    <property type="component" value="Unassembled WGS sequence"/>
</dbReference>
<protein>
    <submittedName>
        <fullName evidence="2">Uncharacterized protein</fullName>
    </submittedName>
</protein>
<sequence length="66" mass="6782">MNWKRVAVATLIGSGLAAATTGLAAPVLAAPNNADSAQDIINTLRDEGYKVIIDKMGHGSLQDCTA</sequence>
<gene>
    <name evidence="2" type="ORF">R4485_35650</name>
</gene>
<feature type="chain" id="PRO_5042007916" evidence="1">
    <location>
        <begin position="30"/>
        <end position="66"/>
    </location>
</feature>